<keyword evidence="4" id="KW-0436">Ligase</keyword>
<evidence type="ECO:0000259" key="2">
    <source>
        <dbReference type="Pfam" id="PF00501"/>
    </source>
</evidence>
<reference evidence="4 5" key="1">
    <citation type="submission" date="2020-07" db="EMBL/GenBank/DDBJ databases">
        <title>Sequencing the genomes of 1000 actinobacteria strains.</title>
        <authorList>
            <person name="Klenk H.-P."/>
        </authorList>
    </citation>
    <scope>NUCLEOTIDE SEQUENCE [LARGE SCALE GENOMIC DNA]</scope>
    <source>
        <strain evidence="4 5">DSM 23819</strain>
    </source>
</reference>
<evidence type="ECO:0000259" key="3">
    <source>
        <dbReference type="Pfam" id="PF13193"/>
    </source>
</evidence>
<proteinExistence type="predicted"/>
<feature type="region of interest" description="Disordered" evidence="1">
    <location>
        <begin position="109"/>
        <end position="144"/>
    </location>
</feature>
<gene>
    <name evidence="4" type="ORF">BJ980_002657</name>
</gene>
<dbReference type="PROSITE" id="PS00455">
    <property type="entry name" value="AMP_BINDING"/>
    <property type="match status" value="1"/>
</dbReference>
<dbReference type="InterPro" id="IPR000873">
    <property type="entry name" value="AMP-dep_synth/lig_dom"/>
</dbReference>
<protein>
    <submittedName>
        <fullName evidence="4">Acyl-CoA synthetase (AMP-forming)/AMP-acid ligase II</fullName>
    </submittedName>
</protein>
<feature type="domain" description="AMP-binding enzyme C-terminal" evidence="3">
    <location>
        <begin position="375"/>
        <end position="444"/>
    </location>
</feature>
<dbReference type="InterPro" id="IPR020845">
    <property type="entry name" value="AMP-binding_CS"/>
</dbReference>
<feature type="domain" description="AMP-dependent synthetase/ligase" evidence="2">
    <location>
        <begin position="6"/>
        <end position="329"/>
    </location>
</feature>
<dbReference type="PANTHER" id="PTHR43201:SF32">
    <property type="entry name" value="2-SUCCINYLBENZOATE--COA LIGASE, CHLOROPLASTIC_PEROXISOMAL"/>
    <property type="match status" value="1"/>
</dbReference>
<dbReference type="GO" id="GO:0006631">
    <property type="term" value="P:fatty acid metabolic process"/>
    <property type="evidence" value="ECO:0007669"/>
    <property type="project" value="TreeGrafter"/>
</dbReference>
<dbReference type="Proteomes" id="UP000540656">
    <property type="component" value="Unassembled WGS sequence"/>
</dbReference>
<keyword evidence="5" id="KW-1185">Reference proteome</keyword>
<dbReference type="PANTHER" id="PTHR43201">
    <property type="entry name" value="ACYL-COA SYNTHETASE"/>
    <property type="match status" value="1"/>
</dbReference>
<organism evidence="4 5">
    <name type="scientific">Nocardioides daedukensis</name>
    <dbReference type="NCBI Taxonomy" id="634462"/>
    <lineage>
        <taxon>Bacteria</taxon>
        <taxon>Bacillati</taxon>
        <taxon>Actinomycetota</taxon>
        <taxon>Actinomycetes</taxon>
        <taxon>Propionibacteriales</taxon>
        <taxon>Nocardioidaceae</taxon>
        <taxon>Nocardioides</taxon>
    </lineage>
</organism>
<name>A0A7Y9S2D3_9ACTN</name>
<dbReference type="Gene3D" id="3.30.300.30">
    <property type="match status" value="1"/>
</dbReference>
<dbReference type="InterPro" id="IPR025110">
    <property type="entry name" value="AMP-bd_C"/>
</dbReference>
<dbReference type="InterPro" id="IPR042099">
    <property type="entry name" value="ANL_N_sf"/>
</dbReference>
<dbReference type="CDD" id="cd04433">
    <property type="entry name" value="AFD_class_I"/>
    <property type="match status" value="1"/>
</dbReference>
<dbReference type="RefSeq" id="WP_179502750.1">
    <property type="nucleotide sequence ID" value="NZ_JACCAA010000001.1"/>
</dbReference>
<comment type="caution">
    <text evidence="4">The sequence shown here is derived from an EMBL/GenBank/DDBJ whole genome shotgun (WGS) entry which is preliminary data.</text>
</comment>
<dbReference type="AlphaFoldDB" id="A0A7Y9S2D3"/>
<dbReference type="Gene3D" id="3.40.50.12780">
    <property type="entry name" value="N-terminal domain of ligase-like"/>
    <property type="match status" value="1"/>
</dbReference>
<dbReference type="EMBL" id="JACCAA010000001">
    <property type="protein sequence ID" value="NYG59734.1"/>
    <property type="molecule type" value="Genomic_DNA"/>
</dbReference>
<dbReference type="Pfam" id="PF13193">
    <property type="entry name" value="AMP-binding_C"/>
    <property type="match status" value="1"/>
</dbReference>
<dbReference type="Pfam" id="PF00501">
    <property type="entry name" value="AMP-binding"/>
    <property type="match status" value="1"/>
</dbReference>
<evidence type="ECO:0000313" key="5">
    <source>
        <dbReference type="Proteomes" id="UP000540656"/>
    </source>
</evidence>
<evidence type="ECO:0000313" key="4">
    <source>
        <dbReference type="EMBL" id="NYG59734.1"/>
    </source>
</evidence>
<dbReference type="InterPro" id="IPR045851">
    <property type="entry name" value="AMP-bd_C_sf"/>
</dbReference>
<evidence type="ECO:0000256" key="1">
    <source>
        <dbReference type="SAM" id="MobiDB-lite"/>
    </source>
</evidence>
<dbReference type="SUPFAM" id="SSF56801">
    <property type="entry name" value="Acetyl-CoA synthetase-like"/>
    <property type="match status" value="1"/>
</dbReference>
<accession>A0A7Y9S2D3</accession>
<dbReference type="GO" id="GO:0031956">
    <property type="term" value="F:medium-chain fatty acid-CoA ligase activity"/>
    <property type="evidence" value="ECO:0007669"/>
    <property type="project" value="TreeGrafter"/>
</dbReference>
<sequence length="455" mass="48173">MIELVRQVAETDPTRVAVLTHETSMTYAELLASAEQVAAGLEPRSRLAVVDAEATTLLPLLLGACEVRVELCQYPPEASPGEVAELAERFDHPTVLTPTSTRQLLTDSAGAGASTTDGSAGVGASTSAGSAGRPHLVLTTGTSGAPKGVRHDWDRLVRSVRRVSEAEDAPGQRWLLAYGLHQFAGLQILLHVFAAGATLVAPAPRRPQEGLRAMRELGVTHVSATPTWWRFLLAEMRADKGPIPELEQITLGGEAIPAPLLAQLTKAFPSATISQVYAASEFGSTGSQRDGRAGLAASVLERDETADVQMKVVDGELWVRSRIGMLGYHGDEPIDPDAWRATGDLVEIEGDRIVFRGRSSEIINVGGVKVHPLPIEERVGAVDGVDVARVFGRANAMTGAIVAVEVVAAPGADTAQLKDAIRESCKDLPAAARPRSIKFVDAISTAGNKIIRRAP</sequence>
<feature type="compositionally biased region" description="Low complexity" evidence="1">
    <location>
        <begin position="109"/>
        <end position="132"/>
    </location>
</feature>